<dbReference type="eggNOG" id="KOG4658">
    <property type="taxonomic scope" value="Eukaryota"/>
</dbReference>
<dbReference type="PROSITE" id="PS00108">
    <property type="entry name" value="PROTEIN_KINASE_ST"/>
    <property type="match status" value="1"/>
</dbReference>
<evidence type="ECO:0000256" key="3">
    <source>
        <dbReference type="ARBA" id="ARBA00022527"/>
    </source>
</evidence>
<comment type="subcellular location">
    <subcellularLocation>
        <location evidence="1">Cell membrane</location>
        <topology evidence="1">Single-pass membrane protein</topology>
    </subcellularLocation>
</comment>
<comment type="catalytic activity">
    <reaction evidence="15">
        <text>L-seryl-[protein] + ATP = O-phospho-L-seryl-[protein] + ADP + H(+)</text>
        <dbReference type="Rhea" id="RHEA:17989"/>
        <dbReference type="Rhea" id="RHEA-COMP:9863"/>
        <dbReference type="Rhea" id="RHEA-COMP:11604"/>
        <dbReference type="ChEBI" id="CHEBI:15378"/>
        <dbReference type="ChEBI" id="CHEBI:29999"/>
        <dbReference type="ChEBI" id="CHEBI:30616"/>
        <dbReference type="ChEBI" id="CHEBI:83421"/>
        <dbReference type="ChEBI" id="CHEBI:456216"/>
        <dbReference type="EC" id="2.7.11.1"/>
    </reaction>
</comment>
<dbReference type="PROSITE" id="PS50011">
    <property type="entry name" value="PROTEIN_KINASE_DOM"/>
    <property type="match status" value="1"/>
</dbReference>
<dbReference type="InterPro" id="IPR003591">
    <property type="entry name" value="Leu-rich_rpt_typical-subtyp"/>
</dbReference>
<dbReference type="SUPFAM" id="SSF52058">
    <property type="entry name" value="L domain-like"/>
    <property type="match status" value="2"/>
</dbReference>
<keyword evidence="12" id="KW-1133">Transmembrane helix</keyword>
<gene>
    <name evidence="19" type="primary">LOC103648229</name>
    <name evidence="18" type="ORF">ZEAMMB73_Zm00001d007776</name>
</gene>
<dbReference type="EMBL" id="CM007648">
    <property type="protein sequence ID" value="ONM27563.1"/>
    <property type="molecule type" value="Genomic_DNA"/>
</dbReference>
<evidence type="ECO:0000256" key="10">
    <source>
        <dbReference type="ARBA" id="ARBA00022821"/>
    </source>
</evidence>
<dbReference type="PRINTS" id="PR00364">
    <property type="entry name" value="DISEASERSIST"/>
</dbReference>
<evidence type="ECO:0007829" key="21">
    <source>
        <dbReference type="PeptideAtlas" id="A0A1D6F8T3"/>
    </source>
</evidence>
<dbReference type="EMBL" id="CM007648">
    <property type="protein sequence ID" value="ONM27560.1"/>
    <property type="molecule type" value="Genomic_DNA"/>
</dbReference>
<keyword evidence="21" id="KW-1267">Proteomics identification</keyword>
<reference evidence="18 20" key="1">
    <citation type="submission" date="2015-12" db="EMBL/GenBank/DDBJ databases">
        <title>Update maize B73 reference genome by single molecule sequencing technologies.</title>
        <authorList>
            <consortium name="Maize Genome Sequencing Project"/>
            <person name="Ware D."/>
        </authorList>
    </citation>
    <scope>NUCLEOTIDE SEQUENCE [LARGE SCALE GENOMIC DNA]</scope>
    <source>
        <strain evidence="20">cv. B73</strain>
        <tissue evidence="18">Seedling</tissue>
    </source>
</reference>
<dbReference type="InterPro" id="IPR008271">
    <property type="entry name" value="Ser/Thr_kinase_AS"/>
</dbReference>
<dbReference type="Pfam" id="PF00931">
    <property type="entry name" value="NB-ARC"/>
    <property type="match status" value="1"/>
</dbReference>
<dbReference type="RefSeq" id="XP_008670938.1">
    <property type="nucleotide sequence ID" value="XM_008672716.3"/>
</dbReference>
<evidence type="ECO:0000256" key="5">
    <source>
        <dbReference type="ARBA" id="ARBA00022679"/>
    </source>
</evidence>
<evidence type="ECO:0000256" key="1">
    <source>
        <dbReference type="ARBA" id="ARBA00004162"/>
    </source>
</evidence>
<dbReference type="IntAct" id="A0A1D6F8T3">
    <property type="interactions" value="4"/>
</dbReference>
<reference evidence="19" key="2">
    <citation type="submission" date="2019-07" db="EMBL/GenBank/DDBJ databases">
        <authorList>
            <person name="Seetharam A."/>
            <person name="Woodhouse M."/>
            <person name="Cannon E."/>
        </authorList>
    </citation>
    <scope>NUCLEOTIDE SEQUENCE [LARGE SCALE GENOMIC DNA]</scope>
    <source>
        <strain evidence="19">cv. B73</strain>
    </source>
</reference>
<dbReference type="SMART" id="SM00220">
    <property type="entry name" value="S_TKc"/>
    <property type="match status" value="1"/>
</dbReference>
<evidence type="ECO:0000313" key="18">
    <source>
        <dbReference type="EMBL" id="ONM27580.1"/>
    </source>
</evidence>
<dbReference type="EMBL" id="CM007648">
    <property type="protein sequence ID" value="ONM27579.1"/>
    <property type="molecule type" value="Genomic_DNA"/>
</dbReference>
<dbReference type="Gene3D" id="1.10.510.10">
    <property type="entry name" value="Transferase(Phosphotransferase) domain 1"/>
    <property type="match status" value="1"/>
</dbReference>
<dbReference type="InterPro" id="IPR058922">
    <property type="entry name" value="WHD_DRP"/>
</dbReference>
<dbReference type="InterPro" id="IPR055414">
    <property type="entry name" value="LRR_R13L4/SHOC2-like"/>
</dbReference>
<evidence type="ECO:0000256" key="4">
    <source>
        <dbReference type="ARBA" id="ARBA00022614"/>
    </source>
</evidence>
<dbReference type="Pfam" id="PF25019">
    <property type="entry name" value="LRR_R13L1-DRL21"/>
    <property type="match status" value="2"/>
</dbReference>
<dbReference type="Gene3D" id="3.80.10.10">
    <property type="entry name" value="Ribonuclease Inhibitor"/>
    <property type="match status" value="3"/>
</dbReference>
<dbReference type="GO" id="GO:0004674">
    <property type="term" value="F:protein serine/threonine kinase activity"/>
    <property type="evidence" value="ECO:0007669"/>
    <property type="project" value="UniProtKB-KW"/>
</dbReference>
<keyword evidence="10" id="KW-0611">Plant defense</keyword>
<dbReference type="InterPro" id="IPR000719">
    <property type="entry name" value="Prot_kinase_dom"/>
</dbReference>
<dbReference type="EMBL" id="CM007648">
    <property type="protein sequence ID" value="ONM27569.1"/>
    <property type="molecule type" value="Genomic_DNA"/>
</dbReference>
<keyword evidence="20" id="KW-1185">Reference proteome</keyword>
<dbReference type="GO" id="GO:0043531">
    <property type="term" value="F:ADP binding"/>
    <property type="evidence" value="ECO:0007669"/>
    <property type="project" value="InterPro"/>
</dbReference>
<evidence type="ECO:0000313" key="19">
    <source>
        <dbReference type="EnsemblPlants" id="Zm00001eb116510_P001"/>
    </source>
</evidence>
<dbReference type="InterPro" id="IPR032675">
    <property type="entry name" value="LRR_dom_sf"/>
</dbReference>
<dbReference type="EMBL" id="CM007648">
    <property type="protein sequence ID" value="ONM27572.1"/>
    <property type="molecule type" value="Genomic_DNA"/>
</dbReference>
<dbReference type="SMR" id="A0A1D6F8T3"/>
<keyword evidence="11 16" id="KW-0067">ATP-binding</keyword>
<dbReference type="Gramene" id="Zm00001eb116510_T002">
    <property type="protein sequence ID" value="Zm00001eb116510_P002"/>
    <property type="gene ID" value="Zm00001eb116510"/>
</dbReference>
<dbReference type="STRING" id="4577.A0A1D6F8T3"/>
<feature type="domain" description="Protein kinase" evidence="17">
    <location>
        <begin position="41"/>
        <end position="336"/>
    </location>
</feature>
<dbReference type="EC" id="2.7.11.1" evidence="2"/>
<dbReference type="FunFam" id="1.10.510.10:FF:001023">
    <property type="entry name" value="Os07g0541700 protein"/>
    <property type="match status" value="1"/>
</dbReference>
<reference evidence="19" key="3">
    <citation type="submission" date="2021-05" db="UniProtKB">
        <authorList>
            <consortium name="EnsemblPlants"/>
        </authorList>
    </citation>
    <scope>IDENTIFICATION</scope>
    <source>
        <strain evidence="19">cv. B73</strain>
    </source>
</reference>
<dbReference type="PANTHER" id="PTHR45707">
    <property type="entry name" value="C2 CALCIUM/LIPID-BINDING PLANT PHOSPHORIBOSYLTRANSFERASE FAMILY PROTEIN"/>
    <property type="match status" value="1"/>
</dbReference>
<dbReference type="KEGG" id="zma:103648229"/>
<evidence type="ECO:0000256" key="14">
    <source>
        <dbReference type="ARBA" id="ARBA00047899"/>
    </source>
</evidence>
<dbReference type="InterPro" id="IPR011009">
    <property type="entry name" value="Kinase-like_dom_sf"/>
</dbReference>
<evidence type="ECO:0000256" key="15">
    <source>
        <dbReference type="ARBA" id="ARBA00048679"/>
    </source>
</evidence>
<dbReference type="EnsemblPlants" id="Zm00001eb116510_T001">
    <property type="protein sequence ID" value="Zm00001eb116510_P001"/>
    <property type="gene ID" value="Zm00001eb116510"/>
</dbReference>
<protein>
    <recommendedName>
        <fullName evidence="2">non-specific serine/threonine protein kinase</fullName>
        <ecNumber evidence="2">2.7.11.1</ecNumber>
    </recommendedName>
</protein>
<dbReference type="ExpressionAtlas" id="A0A1D6F8T3">
    <property type="expression patterns" value="baseline and differential"/>
</dbReference>
<sequence>MDNMLGDLYKPDDGDDFYSKKYRDELENVSFQLLEEITDGFSESRELGRGSFGVVYRGLTKNGDYVAVKKLHANVTDLNHKQFQNELYNLAKLKHENIVRIYGYCYEIKKTFMEHDRRKILVEEPRIALCLEYLHNGSLQDHISDEFSGLDWDTRYRIMEGVCRGLYHIHRNLKKPLYHLDLKPANILLSKTMQPKLADFGLSRIFRNEELTRTTKSPLGTLGYQPPEYIERGEVSEKFDIFSLGVVMIHLVSGRGGFERYACMHSEEFINQVKTNWRKRFKQLQRNSLRKVKVYCHEVETCTRIALNCVEKDTQKRPDIDMVINNLKDRKTHRFKSTWTSSFRQDGRMYGSYMPYSNRYLNKLMSGSICTETKFYRREKLPNVGEEFIIGRKEEKQKIVASLLQSMTQHITILPIYGIGGIGKTTIAKLIYYDTNFNSYSRVWVYVSPKFDLKKVGNTVISQLSSEESQINETQMIHSCLMKLLSGKKVLIVLDDLWEDSLFQLNNLKDMLSYGDSINVIVIVTTRSKHVAENVSTNVEPHKIEPLTDSMCWDIMKQRSNFEAKNHKEHLAHIGMEIAVKCGGVALAAQSLGFMLKPMELCDEWIEVRDSDIWNKSISKDANSPNHVLASLMLSCTKMDRCLILCFIYCAIFPKGHHIVKEELIQQWISLGFIQPTKLHSNMQICEKYILQLIGLSFIQDTMSPKYSQAYKKGLTLFTMHDLVHDLARLLTAGEILDASNIGTMDARHVAREPATRSLFHGYMHAKSNFRSFIRTNSNIYTYRRRREPEGSGQQYKYALLTNCHKPLEVLTDSPNMIRALHFRDCHGSKGLKDYAFLPAKLSLKVLDLSGCNIAYLPASIGELAVLRYLNAPEIKNEMLPDSLSKLSKLIYLNLSGSNISALPDSIGDIEGLMHLDISNCVLLCELPESFVDLKNLVYLDLSHCQIKITARVFSGLTNIQHLNLSKSLIHGGDGLEGLQEAVGGLTELRYLNLSGCFENLRPDEVLSFVDRICRLTNLVHLDLSFNLGLVSVPESIGSLRKLHTLDLLCCRNLVTLPKCMFNMDSMKMLNVTCCPHLDQSTLPRYRYFTLPYFEVHADDGESTSNIGLLRYVNPTHELYISGLDNTISAEEVDSINLSQKQGIQSLSLSWTRDAQRSVEDMEVLGKLVPPDTLKCFELRGYDSMSFPTWVMGITLYLPRLTKVVLWELRKCNSLPPLGQLPTLQKLVIGGMDSTLTVDEGFCCAGPGAFPLLQELQLCQMENLEVWNTTYSCGQSNEDVQEFMFPNLRELLIRDCPKLRLKPCPPKTVGWKIENSDNVLSSWDEEGEIDLAALFPSRKEFKKLWEGKTKVPAACSAQFEKCRKPGASYNACPERVEVKSSKLPLGKWRLFRHLLPTYDLRISCCTYATSGSSQEIIQGLAFIESLCLEDDAQSELPNWLGELTSLETLEISKYPGLEAPLDGMKQLAHLRKLSLINCRSMSALPQWLGELISLKELIISEWPNLSDFPESMQLLTSLKMLRLERCPRITALPGWLGDLASLKILVISNCKGIVSLPDSIQKITRLVRV</sequence>
<keyword evidence="13" id="KW-0472">Membrane</keyword>
<evidence type="ECO:0000256" key="11">
    <source>
        <dbReference type="ARBA" id="ARBA00022840"/>
    </source>
</evidence>
<keyword evidence="7" id="KW-0677">Repeat</keyword>
<evidence type="ECO:0000256" key="6">
    <source>
        <dbReference type="ARBA" id="ARBA00022692"/>
    </source>
</evidence>
<dbReference type="Pfam" id="PF23598">
    <property type="entry name" value="LRR_14"/>
    <property type="match status" value="1"/>
</dbReference>
<dbReference type="InterPro" id="IPR001611">
    <property type="entry name" value="Leu-rich_rpt"/>
</dbReference>
<dbReference type="EMBL" id="CM007648">
    <property type="protein sequence ID" value="ONM27580.1"/>
    <property type="molecule type" value="Genomic_DNA"/>
</dbReference>
<keyword evidence="6" id="KW-0812">Transmembrane</keyword>
<keyword evidence="8 16" id="KW-0547">Nucleotide-binding</keyword>
<keyword evidence="3" id="KW-0723">Serine/threonine-protein kinase</keyword>
<dbReference type="EnsemblPlants" id="Zm00001eb116510_T002">
    <property type="protein sequence ID" value="Zm00001eb116510_P002"/>
    <property type="gene ID" value="Zm00001eb116510"/>
</dbReference>
<dbReference type="OrthoDB" id="5986190at2759"/>
<dbReference type="EMBL" id="CM007648">
    <property type="protein sequence ID" value="ONM27575.1"/>
    <property type="molecule type" value="Genomic_DNA"/>
</dbReference>
<dbReference type="PANTHER" id="PTHR45707:SF76">
    <property type="entry name" value="PROTEIN KINASE DOMAIN-CONTAINING PROTEIN"/>
    <property type="match status" value="1"/>
</dbReference>
<keyword evidence="4" id="KW-0433">Leucine-rich repeat</keyword>
<accession>A0A1D6F8T3</accession>
<dbReference type="GO" id="GO:0005886">
    <property type="term" value="C:plasma membrane"/>
    <property type="evidence" value="ECO:0007669"/>
    <property type="project" value="UniProtKB-SubCell"/>
</dbReference>
<dbReference type="RefSeq" id="XP_035821483.1">
    <property type="nucleotide sequence ID" value="XM_035965590.1"/>
</dbReference>
<dbReference type="Pfam" id="PF00560">
    <property type="entry name" value="LRR_1"/>
    <property type="match status" value="1"/>
</dbReference>
<dbReference type="GeneID" id="103648229"/>
<dbReference type="EMBL" id="CM007648">
    <property type="protein sequence ID" value="ONM27576.1"/>
    <property type="molecule type" value="Genomic_DNA"/>
</dbReference>
<evidence type="ECO:0000256" key="8">
    <source>
        <dbReference type="ARBA" id="ARBA00022741"/>
    </source>
</evidence>
<dbReference type="Gene3D" id="1.10.10.10">
    <property type="entry name" value="Winged helix-like DNA-binding domain superfamily/Winged helix DNA-binding domain"/>
    <property type="match status" value="1"/>
</dbReference>
<dbReference type="PROSITE" id="PS00107">
    <property type="entry name" value="PROTEIN_KINASE_ATP"/>
    <property type="match status" value="1"/>
</dbReference>
<evidence type="ECO:0000256" key="13">
    <source>
        <dbReference type="ARBA" id="ARBA00023136"/>
    </source>
</evidence>
<evidence type="ECO:0000259" key="17">
    <source>
        <dbReference type="PROSITE" id="PS50011"/>
    </source>
</evidence>
<dbReference type="Proteomes" id="UP000007305">
    <property type="component" value="Chromosome 2"/>
</dbReference>
<dbReference type="Pfam" id="PF00069">
    <property type="entry name" value="Pkinase"/>
    <property type="match status" value="1"/>
</dbReference>
<evidence type="ECO:0000256" key="7">
    <source>
        <dbReference type="ARBA" id="ARBA00022737"/>
    </source>
</evidence>
<dbReference type="SUPFAM" id="SSF56112">
    <property type="entry name" value="Protein kinase-like (PK-like)"/>
    <property type="match status" value="1"/>
</dbReference>
<dbReference type="GO" id="GO:0098542">
    <property type="term" value="P:defense response to other organism"/>
    <property type="evidence" value="ECO:0000318"/>
    <property type="project" value="GO_Central"/>
</dbReference>
<dbReference type="RefSeq" id="XP_008670940.1">
    <property type="nucleotide sequence ID" value="XM_008672718.3"/>
</dbReference>
<dbReference type="InterPro" id="IPR017441">
    <property type="entry name" value="Protein_kinase_ATP_BS"/>
</dbReference>
<dbReference type="FunFam" id="3.30.200.20:FF:000465">
    <property type="entry name" value="Cysteine-rich receptor-like protein kinase 6"/>
    <property type="match status" value="1"/>
</dbReference>
<organism evidence="18">
    <name type="scientific">Zea mays</name>
    <name type="common">Maize</name>
    <dbReference type="NCBI Taxonomy" id="4577"/>
    <lineage>
        <taxon>Eukaryota</taxon>
        <taxon>Viridiplantae</taxon>
        <taxon>Streptophyta</taxon>
        <taxon>Embryophyta</taxon>
        <taxon>Tracheophyta</taxon>
        <taxon>Spermatophyta</taxon>
        <taxon>Magnoliopsida</taxon>
        <taxon>Liliopsida</taxon>
        <taxon>Poales</taxon>
        <taxon>Poaceae</taxon>
        <taxon>PACMAD clade</taxon>
        <taxon>Panicoideae</taxon>
        <taxon>Andropogonodae</taxon>
        <taxon>Andropogoneae</taxon>
        <taxon>Tripsacinae</taxon>
        <taxon>Zea</taxon>
    </lineage>
</organism>
<evidence type="ECO:0000256" key="9">
    <source>
        <dbReference type="ARBA" id="ARBA00022777"/>
    </source>
</evidence>
<dbReference type="InterPro" id="IPR002182">
    <property type="entry name" value="NB-ARC"/>
</dbReference>
<dbReference type="RefSeq" id="XP_008670939.1">
    <property type="nucleotide sequence ID" value="XM_008672717.3"/>
</dbReference>
<evidence type="ECO:0000256" key="12">
    <source>
        <dbReference type="ARBA" id="ARBA00022989"/>
    </source>
</evidence>
<dbReference type="SUPFAM" id="SSF52047">
    <property type="entry name" value="RNI-like"/>
    <property type="match status" value="1"/>
</dbReference>
<keyword evidence="9" id="KW-0418">Kinase</keyword>
<evidence type="ECO:0000313" key="20">
    <source>
        <dbReference type="Proteomes" id="UP000007305"/>
    </source>
</evidence>
<evidence type="ECO:0000256" key="2">
    <source>
        <dbReference type="ARBA" id="ARBA00012513"/>
    </source>
</evidence>
<dbReference type="AlphaFoldDB" id="A0A1D6F8T3"/>
<feature type="binding site" evidence="16">
    <location>
        <position position="70"/>
    </location>
    <ligand>
        <name>ATP</name>
        <dbReference type="ChEBI" id="CHEBI:30616"/>
    </ligand>
</feature>
<proteinExistence type="evidence at protein level"/>
<dbReference type="Gramene" id="Zm00001eb116510_T001">
    <property type="protein sequence ID" value="Zm00001eb116510_P001"/>
    <property type="gene ID" value="Zm00001eb116510"/>
</dbReference>
<dbReference type="Gene3D" id="3.40.50.300">
    <property type="entry name" value="P-loop containing nucleotide triphosphate hydrolases"/>
    <property type="match status" value="1"/>
</dbReference>
<dbReference type="InterPro" id="IPR056789">
    <property type="entry name" value="LRR_R13L1-DRL21"/>
</dbReference>
<evidence type="ECO:0000256" key="16">
    <source>
        <dbReference type="PROSITE-ProRule" id="PRU10141"/>
    </source>
</evidence>
<dbReference type="GO" id="GO:0005524">
    <property type="term" value="F:ATP binding"/>
    <property type="evidence" value="ECO:0007669"/>
    <property type="project" value="UniProtKB-UniRule"/>
</dbReference>
<dbReference type="Pfam" id="PF23559">
    <property type="entry name" value="WHD_DRP"/>
    <property type="match status" value="1"/>
</dbReference>
<comment type="catalytic activity">
    <reaction evidence="14">
        <text>L-threonyl-[protein] + ATP = O-phospho-L-threonyl-[protein] + ADP + H(+)</text>
        <dbReference type="Rhea" id="RHEA:46608"/>
        <dbReference type="Rhea" id="RHEA-COMP:11060"/>
        <dbReference type="Rhea" id="RHEA-COMP:11605"/>
        <dbReference type="ChEBI" id="CHEBI:15378"/>
        <dbReference type="ChEBI" id="CHEBI:30013"/>
        <dbReference type="ChEBI" id="CHEBI:30616"/>
        <dbReference type="ChEBI" id="CHEBI:61977"/>
        <dbReference type="ChEBI" id="CHEBI:456216"/>
        <dbReference type="EC" id="2.7.11.1"/>
    </reaction>
</comment>
<dbReference type="InterPro" id="IPR036388">
    <property type="entry name" value="WH-like_DNA-bd_sf"/>
</dbReference>
<dbReference type="SMART" id="SM00369">
    <property type="entry name" value="LRR_TYP"/>
    <property type="match status" value="5"/>
</dbReference>
<dbReference type="Gene3D" id="3.30.200.20">
    <property type="entry name" value="Phosphorylase Kinase, domain 1"/>
    <property type="match status" value="1"/>
</dbReference>
<keyword evidence="5" id="KW-0808">Transferase</keyword>
<name>A0A1D6F8T3_MAIZE</name>
<dbReference type="SUPFAM" id="SSF52540">
    <property type="entry name" value="P-loop containing nucleoside triphosphate hydrolases"/>
    <property type="match status" value="1"/>
</dbReference>
<dbReference type="InterPro" id="IPR027417">
    <property type="entry name" value="P-loop_NTPase"/>
</dbReference>